<keyword evidence="3" id="KW-1185">Reference proteome</keyword>
<organism evidence="2 3">
    <name type="scientific">Tuber borchii</name>
    <name type="common">White truffle</name>
    <dbReference type="NCBI Taxonomy" id="42251"/>
    <lineage>
        <taxon>Eukaryota</taxon>
        <taxon>Fungi</taxon>
        <taxon>Dikarya</taxon>
        <taxon>Ascomycota</taxon>
        <taxon>Pezizomycotina</taxon>
        <taxon>Pezizomycetes</taxon>
        <taxon>Pezizales</taxon>
        <taxon>Tuberaceae</taxon>
        <taxon>Tuber</taxon>
    </lineage>
</organism>
<feature type="compositionally biased region" description="Polar residues" evidence="1">
    <location>
        <begin position="480"/>
        <end position="496"/>
    </location>
</feature>
<feature type="region of interest" description="Disordered" evidence="1">
    <location>
        <begin position="480"/>
        <end position="515"/>
    </location>
</feature>
<gene>
    <name evidence="2" type="ORF">B9Z19DRAFT_988104</name>
</gene>
<name>A0A2T6ZNM9_TUBBO</name>
<proteinExistence type="predicted"/>
<dbReference type="OrthoDB" id="5358829at2759"/>
<protein>
    <submittedName>
        <fullName evidence="2">Uncharacterized protein</fullName>
    </submittedName>
</protein>
<dbReference type="EMBL" id="NESQ01000163">
    <property type="protein sequence ID" value="PUU77101.1"/>
    <property type="molecule type" value="Genomic_DNA"/>
</dbReference>
<evidence type="ECO:0000313" key="3">
    <source>
        <dbReference type="Proteomes" id="UP000244722"/>
    </source>
</evidence>
<accession>A0A2T6ZNM9</accession>
<dbReference type="AlphaFoldDB" id="A0A2T6ZNM9"/>
<feature type="compositionally biased region" description="Low complexity" evidence="1">
    <location>
        <begin position="497"/>
        <end position="507"/>
    </location>
</feature>
<evidence type="ECO:0000313" key="2">
    <source>
        <dbReference type="EMBL" id="PUU77101.1"/>
    </source>
</evidence>
<comment type="caution">
    <text evidence="2">The sequence shown here is derived from an EMBL/GenBank/DDBJ whole genome shotgun (WGS) entry which is preliminary data.</text>
</comment>
<dbReference type="Proteomes" id="UP000244722">
    <property type="component" value="Unassembled WGS sequence"/>
</dbReference>
<reference evidence="2 3" key="1">
    <citation type="submission" date="2017-04" db="EMBL/GenBank/DDBJ databases">
        <title>Draft genome sequence of Tuber borchii Vittad., a whitish edible truffle.</title>
        <authorList>
            <consortium name="DOE Joint Genome Institute"/>
            <person name="Murat C."/>
            <person name="Kuo A."/>
            <person name="Barry K.W."/>
            <person name="Clum A."/>
            <person name="Dockter R.B."/>
            <person name="Fauchery L."/>
            <person name="Iotti M."/>
            <person name="Kohler A."/>
            <person name="Labutti K."/>
            <person name="Lindquist E.A."/>
            <person name="Lipzen A."/>
            <person name="Ohm R.A."/>
            <person name="Wang M."/>
            <person name="Grigoriev I.V."/>
            <person name="Zambonelli A."/>
            <person name="Martin F.M."/>
        </authorList>
    </citation>
    <scope>NUCLEOTIDE SEQUENCE [LARGE SCALE GENOMIC DNA]</scope>
    <source>
        <strain evidence="2 3">Tbo3840</strain>
    </source>
</reference>
<sequence>MTGIAPSVGWDSMDEIDLDYVTWSLPRSEQGERRGKTTKVKIIPEELFTPGAIFVKLMGGSEGAWAKKRCANFRSTISTRCVRDMKREYSWKIYNVCCNPETGADAHYVRIKFVDEARDCYFALYVTALNGVAAKRFLQGPKEDHARPFGIGFDSGIASKERLYLISNCSKQTPYLRRVSVKFEVKQDGSWKRSDEDVDRIGFATYKSAPKSAIWESSSPETIAFKGDPFLRFARVTLRFGKRNERTILDMGKSFSPVFSFEKQSASITLSGVRVRTCDDSQSTKPIQAEVRLIFTDKEKNRSSFLRSQTRSAAVGEAEKALVLFKKSVELSGDNSLALEDSLEDDAIFEMNIADVVSKEFSVRLKGDITSERKNIKGVFKGSKLLLVPCFASNGVHLVLQSVDGEYVLRQYVPSPIQFISSITESSFAGPSISMLRRTGENIEREGSGKITYMFENGETDAANVVENVVSILEKLHTYQTTPPTTARSAQSSTRFPQMQSPQLLTPPQSPPRKLSTFQRHRSRVLEWASPQPIRTPPEDLSTIDEASGEYLMAPAPGPRAAPSHSSTRGGDISADSQHHILRASTPRSAAYTESIYSARSATLKRTLQSMEESGARTPLPAMGRMF</sequence>
<evidence type="ECO:0000256" key="1">
    <source>
        <dbReference type="SAM" id="MobiDB-lite"/>
    </source>
</evidence>